<proteinExistence type="predicted"/>
<reference evidence="1" key="1">
    <citation type="submission" date="2020-03" db="EMBL/GenBank/DDBJ databases">
        <title>The deep terrestrial virosphere.</title>
        <authorList>
            <person name="Holmfeldt K."/>
            <person name="Nilsson E."/>
            <person name="Simone D."/>
            <person name="Lopez-Fernandez M."/>
            <person name="Wu X."/>
            <person name="de Brujin I."/>
            <person name="Lundin D."/>
            <person name="Andersson A."/>
            <person name="Bertilsson S."/>
            <person name="Dopson M."/>
        </authorList>
    </citation>
    <scope>NUCLEOTIDE SEQUENCE</scope>
    <source>
        <strain evidence="2">MM415A03042</strain>
        <strain evidence="1">MM415B00794</strain>
    </source>
</reference>
<organism evidence="1">
    <name type="scientific">viral metagenome</name>
    <dbReference type="NCBI Taxonomy" id="1070528"/>
    <lineage>
        <taxon>unclassified sequences</taxon>
        <taxon>metagenomes</taxon>
        <taxon>organismal metagenomes</taxon>
    </lineage>
</organism>
<name>A0A6M3IZA4_9ZZZZ</name>
<accession>A0A6M3IZA4</accession>
<evidence type="ECO:0000313" key="1">
    <source>
        <dbReference type="EMBL" id="QJA62347.1"/>
    </source>
</evidence>
<sequence length="59" mass="6999">MKTIYDVVKVKKQWHVCKLTPESNERWIITSEGYKTRAGAFTEMHSQRFTDREAVLLKI</sequence>
<evidence type="ECO:0000313" key="2">
    <source>
        <dbReference type="EMBL" id="QJA71781.1"/>
    </source>
</evidence>
<evidence type="ECO:0008006" key="3">
    <source>
        <dbReference type="Google" id="ProtNLM"/>
    </source>
</evidence>
<dbReference type="AlphaFoldDB" id="A0A6M3IZA4"/>
<dbReference type="EMBL" id="MT141899">
    <property type="protein sequence ID" value="QJA71781.1"/>
    <property type="molecule type" value="Genomic_DNA"/>
</dbReference>
<gene>
    <name evidence="2" type="ORF">MM415A03042_0005</name>
    <name evidence="1" type="ORF">MM415B00794_0003</name>
</gene>
<dbReference type="EMBL" id="MT141469">
    <property type="protein sequence ID" value="QJA62347.1"/>
    <property type="molecule type" value="Genomic_DNA"/>
</dbReference>
<protein>
    <recommendedName>
        <fullName evidence="3">DUF1508 domain-containing protein</fullName>
    </recommendedName>
</protein>